<name>A0A178MX77_9PROT</name>
<dbReference type="InterPro" id="IPR016568">
    <property type="entry name" value="Sulphur_oxidation_SoxY"/>
</dbReference>
<proteinExistence type="predicted"/>
<dbReference type="Pfam" id="PF13501">
    <property type="entry name" value="SoxY"/>
    <property type="match status" value="1"/>
</dbReference>
<dbReference type="STRING" id="1285242.A6A04_12645"/>
<dbReference type="InterPro" id="IPR032711">
    <property type="entry name" value="SoxY"/>
</dbReference>
<dbReference type="EMBL" id="LWQT01000037">
    <property type="protein sequence ID" value="OAN54086.1"/>
    <property type="molecule type" value="Genomic_DNA"/>
</dbReference>
<dbReference type="PIRSF" id="PIRSF010312">
    <property type="entry name" value="Sulphur_oxidation_SoxY"/>
    <property type="match status" value="1"/>
</dbReference>
<gene>
    <name evidence="2" type="ORF">A6A04_12645</name>
</gene>
<comment type="caution">
    <text evidence="2">The sequence shown here is derived from an EMBL/GenBank/DDBJ whole genome shotgun (WGS) entry which is preliminary data.</text>
</comment>
<sequence>MSPARADAAETEEAARKLMGKFAAKEGRVHLKIKDTAESGAFEPIGVVVDSPMTPADHVKAIHVLAEGNPYPVVASWYLTPRSGRAEVNFRMRLAKTQFLRAYAVTSDGAVWMDRQEIKVTIGGCGG</sequence>
<protein>
    <recommendedName>
        <fullName evidence="1">Ig-like SoxY domain-containing protein</fullName>
    </recommendedName>
</protein>
<dbReference type="AlphaFoldDB" id="A0A178MX77"/>
<dbReference type="InterPro" id="IPR038162">
    <property type="entry name" value="SoxY_sf"/>
</dbReference>
<evidence type="ECO:0000313" key="3">
    <source>
        <dbReference type="Proteomes" id="UP000078428"/>
    </source>
</evidence>
<dbReference type="Proteomes" id="UP000078428">
    <property type="component" value="Unassembled WGS sequence"/>
</dbReference>
<evidence type="ECO:0000259" key="1">
    <source>
        <dbReference type="Pfam" id="PF13501"/>
    </source>
</evidence>
<organism evidence="2 3">
    <name type="scientific">Paramagnetospirillum marisnigri</name>
    <dbReference type="NCBI Taxonomy" id="1285242"/>
    <lineage>
        <taxon>Bacteria</taxon>
        <taxon>Pseudomonadati</taxon>
        <taxon>Pseudomonadota</taxon>
        <taxon>Alphaproteobacteria</taxon>
        <taxon>Rhodospirillales</taxon>
        <taxon>Magnetospirillaceae</taxon>
        <taxon>Paramagnetospirillum</taxon>
    </lineage>
</organism>
<feature type="domain" description="Ig-like SoxY" evidence="1">
    <location>
        <begin position="17"/>
        <end position="125"/>
    </location>
</feature>
<keyword evidence="3" id="KW-1185">Reference proteome</keyword>
<accession>A0A178MX77</accession>
<dbReference type="Gene3D" id="2.60.40.2470">
    <property type="entry name" value="SoxY domain"/>
    <property type="match status" value="1"/>
</dbReference>
<evidence type="ECO:0000313" key="2">
    <source>
        <dbReference type="EMBL" id="OAN54086.1"/>
    </source>
</evidence>
<reference evidence="2 3" key="1">
    <citation type="submission" date="2016-04" db="EMBL/GenBank/DDBJ databases">
        <title>Draft genome sequence of freshwater magnetotactic bacteria Magnetospirillum marisnigri SP-1 and Magnetospirillum moscoviense BB-1.</title>
        <authorList>
            <person name="Koziaeva V."/>
            <person name="Dziuba M.V."/>
            <person name="Ivanov T.M."/>
            <person name="Kuznetsov B."/>
            <person name="Grouzdev D.S."/>
        </authorList>
    </citation>
    <scope>NUCLEOTIDE SEQUENCE [LARGE SCALE GENOMIC DNA]</scope>
    <source>
        <strain evidence="2 3">SP-1</strain>
    </source>
</reference>